<dbReference type="Pfam" id="PF17919">
    <property type="entry name" value="RT_RNaseH_2"/>
    <property type="match status" value="1"/>
</dbReference>
<organism evidence="6 7">
    <name type="scientific">Acropora cervicornis</name>
    <name type="common">Staghorn coral</name>
    <dbReference type="NCBI Taxonomy" id="6130"/>
    <lineage>
        <taxon>Eukaryota</taxon>
        <taxon>Metazoa</taxon>
        <taxon>Cnidaria</taxon>
        <taxon>Anthozoa</taxon>
        <taxon>Hexacorallia</taxon>
        <taxon>Scleractinia</taxon>
        <taxon>Astrocoeniina</taxon>
        <taxon>Acroporidae</taxon>
        <taxon>Acropora</taxon>
    </lineage>
</organism>
<keyword evidence="2" id="KW-0694">RNA-binding</keyword>
<dbReference type="GO" id="GO:0004190">
    <property type="term" value="F:aspartic-type endopeptidase activity"/>
    <property type="evidence" value="ECO:0007669"/>
    <property type="project" value="InterPro"/>
</dbReference>
<dbReference type="FunFam" id="3.10.20.370:FF:000001">
    <property type="entry name" value="Retrovirus-related Pol polyprotein from transposon 17.6-like protein"/>
    <property type="match status" value="1"/>
</dbReference>
<proteinExistence type="predicted"/>
<dbReference type="PANTHER" id="PTHR37984:SF11">
    <property type="entry name" value="INTEGRASE CATALYTIC DOMAIN-CONTAINING PROTEIN"/>
    <property type="match status" value="1"/>
</dbReference>
<dbReference type="Gene3D" id="3.10.10.10">
    <property type="entry name" value="HIV Type 1 Reverse Transcriptase, subunit A, domain 1"/>
    <property type="match status" value="1"/>
</dbReference>
<accession>A0AAD9USN8</accession>
<dbReference type="InterPro" id="IPR021109">
    <property type="entry name" value="Peptidase_aspartic_dom_sf"/>
</dbReference>
<dbReference type="InterPro" id="IPR000477">
    <property type="entry name" value="RT_dom"/>
</dbReference>
<feature type="domain" description="Reverse transcriptase" evidence="4">
    <location>
        <begin position="280"/>
        <end position="426"/>
    </location>
</feature>
<dbReference type="Gene3D" id="3.30.70.270">
    <property type="match status" value="2"/>
</dbReference>
<evidence type="ECO:0000259" key="4">
    <source>
        <dbReference type="Pfam" id="PF00078"/>
    </source>
</evidence>
<keyword evidence="7" id="KW-1185">Reference proteome</keyword>
<dbReference type="CDD" id="cd01647">
    <property type="entry name" value="RT_LTR"/>
    <property type="match status" value="1"/>
</dbReference>
<dbReference type="InterPro" id="IPR043128">
    <property type="entry name" value="Rev_trsase/Diguanyl_cyclase"/>
</dbReference>
<dbReference type="Pfam" id="PF13650">
    <property type="entry name" value="Asp_protease_2"/>
    <property type="match status" value="1"/>
</dbReference>
<dbReference type="PROSITE" id="PS00141">
    <property type="entry name" value="ASP_PROTEASE"/>
    <property type="match status" value="1"/>
</dbReference>
<dbReference type="GO" id="GO:0003723">
    <property type="term" value="F:RNA binding"/>
    <property type="evidence" value="ECO:0007669"/>
    <property type="project" value="UniProtKB-KW"/>
</dbReference>
<evidence type="ECO:0000259" key="5">
    <source>
        <dbReference type="Pfam" id="PF17919"/>
    </source>
</evidence>
<evidence type="ECO:0000313" key="6">
    <source>
        <dbReference type="EMBL" id="KAK2548506.1"/>
    </source>
</evidence>
<sequence>MIDGPDGIVEIRLYQAVNVIGAEGVDILPSVSRQRKRVLKVFSSGTFCKTKVKEIPSRSRVQYMRVDEGKEEEDEYVFAVAGEAQGGKLTVTIRGIPVEMIIDSGVSANVISHTLWEQLKKQHSKCVSGRSTKKLHTSVEVIGTFTTDLSLGSKSVSAEVSFINVQGEPLLGRESAVELGVLKLPVPLNCLARVDHSELTTRFKDIFTGIGKLKGFQLKLHIDERVQLLAQPLQRPAFSLKEKIEKKLDELLREDIIEQVEGPTPWVNPVVVVPKANGDVTLCVDMRCANKAIIRERHPIPTIDKVLGDTQEASVFSRLDLKWGYHQIELCEESCSITTFVRHKGPFRYKRLMFGITSAPEKYQQVLNDCSGTANISDDIIVNGSDTVEHDERLKKVLITLRDKGLRLNEEKCVFHMPKLTFMGLVLSQQGVGPTEEKVKAVNEACLVDFNARFIPDLVTVAEPLRRLTKKGEPFTFGLEQQVAFADLKRRLAQADTLGYFERTARTKIITDASPVGLGAVLLQERKGENRVISYMSRGLSDVEQRYSQTEKEALGIVWALKYLPGYMNIVDVLSRLTKIDQAQTRNVAEEYNRFFANMAAPQAMTTEEIEDTSAADQELEYVQQSVETGNWENSNCANYKPIRDELCLFGKIVLRGTRIVVPKKLQGRVIELGHEGHQGMVKENLNSACVQRSGGQASTKTLKHSVEHAMVVKLWGDQTILNLFT</sequence>
<evidence type="ECO:0000256" key="2">
    <source>
        <dbReference type="ARBA" id="ARBA00022884"/>
    </source>
</evidence>
<keyword evidence="3" id="KW-0229">DNA integration</keyword>
<dbReference type="Gene3D" id="2.40.70.10">
    <property type="entry name" value="Acid Proteases"/>
    <property type="match status" value="1"/>
</dbReference>
<dbReference type="CDD" id="cd00303">
    <property type="entry name" value="retropepsin_like"/>
    <property type="match status" value="1"/>
</dbReference>
<dbReference type="AlphaFoldDB" id="A0AAD9USN8"/>
<reference evidence="6" key="2">
    <citation type="journal article" date="2023" name="Science">
        <title>Genomic signatures of disease resistance in endangered staghorn corals.</title>
        <authorList>
            <person name="Vollmer S.V."/>
            <person name="Selwyn J.D."/>
            <person name="Despard B.A."/>
            <person name="Roesel C.L."/>
        </authorList>
    </citation>
    <scope>NUCLEOTIDE SEQUENCE</scope>
    <source>
        <strain evidence="6">K2</strain>
    </source>
</reference>
<evidence type="ECO:0000313" key="7">
    <source>
        <dbReference type="Proteomes" id="UP001249851"/>
    </source>
</evidence>
<protein>
    <submittedName>
        <fullName evidence="6">Retrovirus-related Pol polyprotein from transposon 17.6</fullName>
    </submittedName>
</protein>
<evidence type="ECO:0000256" key="1">
    <source>
        <dbReference type="ARBA" id="ARBA00022842"/>
    </source>
</evidence>
<dbReference type="GO" id="GO:0006508">
    <property type="term" value="P:proteolysis"/>
    <property type="evidence" value="ECO:0007669"/>
    <property type="project" value="InterPro"/>
</dbReference>
<dbReference type="InterPro" id="IPR050951">
    <property type="entry name" value="Retrovirus_Pol_polyprotein"/>
</dbReference>
<dbReference type="PANTHER" id="PTHR37984">
    <property type="entry name" value="PROTEIN CBG26694"/>
    <property type="match status" value="1"/>
</dbReference>
<reference evidence="6" key="1">
    <citation type="journal article" date="2023" name="G3 (Bethesda)">
        <title>Whole genome assembly and annotation of the endangered Caribbean coral Acropora cervicornis.</title>
        <authorList>
            <person name="Selwyn J.D."/>
            <person name="Vollmer S.V."/>
        </authorList>
    </citation>
    <scope>NUCLEOTIDE SEQUENCE</scope>
    <source>
        <strain evidence="6">K2</strain>
    </source>
</reference>
<dbReference type="EMBL" id="JARQWQ010000145">
    <property type="protein sequence ID" value="KAK2548506.1"/>
    <property type="molecule type" value="Genomic_DNA"/>
</dbReference>
<feature type="domain" description="Reverse transcriptase/retrotransposon-derived protein RNase H-like" evidence="5">
    <location>
        <begin position="480"/>
        <end position="567"/>
    </location>
</feature>
<dbReference type="SUPFAM" id="SSF56672">
    <property type="entry name" value="DNA/RNA polymerases"/>
    <property type="match status" value="1"/>
</dbReference>
<dbReference type="InterPro" id="IPR001969">
    <property type="entry name" value="Aspartic_peptidase_AS"/>
</dbReference>
<dbReference type="InterPro" id="IPR043502">
    <property type="entry name" value="DNA/RNA_pol_sf"/>
</dbReference>
<dbReference type="Proteomes" id="UP001249851">
    <property type="component" value="Unassembled WGS sequence"/>
</dbReference>
<dbReference type="Pfam" id="PF00078">
    <property type="entry name" value="RVT_1"/>
    <property type="match status" value="1"/>
</dbReference>
<gene>
    <name evidence="6" type="ORF">P5673_031289</name>
</gene>
<evidence type="ECO:0000256" key="3">
    <source>
        <dbReference type="ARBA" id="ARBA00022908"/>
    </source>
</evidence>
<name>A0AAD9USN8_ACRCE</name>
<dbReference type="GO" id="GO:0015074">
    <property type="term" value="P:DNA integration"/>
    <property type="evidence" value="ECO:0007669"/>
    <property type="project" value="UniProtKB-KW"/>
</dbReference>
<dbReference type="SUPFAM" id="SSF50630">
    <property type="entry name" value="Acid proteases"/>
    <property type="match status" value="1"/>
</dbReference>
<comment type="caution">
    <text evidence="6">The sequence shown here is derived from an EMBL/GenBank/DDBJ whole genome shotgun (WGS) entry which is preliminary data.</text>
</comment>
<dbReference type="InterPro" id="IPR041577">
    <property type="entry name" value="RT_RNaseH_2"/>
</dbReference>
<keyword evidence="1" id="KW-0460">Magnesium</keyword>